<keyword evidence="1" id="KW-0813">Transport</keyword>
<evidence type="ECO:0000256" key="1">
    <source>
        <dbReference type="ARBA" id="ARBA00022448"/>
    </source>
</evidence>
<feature type="transmembrane region" description="Helical" evidence="10">
    <location>
        <begin position="285"/>
        <end position="303"/>
    </location>
</feature>
<sequence length="323" mass="34886">MMSKKFSPPFIKSSFTSRNIMLDVIIALVPVSMMAVINFGIRSLMMIVLGVASAVFFEYAYQKTMKKEVTINDLSAAVTGLLLGLSLPSTAPLWVVVFGTAVAILFVKQLPGGIGKNTLNPAVFSRVLIKILFTPQITNWVLPGPDAVSAATPLSFIGNGSKSIPAMAPSFYDVFMGNIGGNVGEMVKWAIILGFAYLVIRKVIDFWIPVATLGGLFLTTLLFGESDYSFALYHVLSGTAMFAAVFMVTDYTSGPLNKKARIYYALAIGILTGIIRYVFDLPGGIGIAMLTMNLMAPILDAVCTPRVFGHKGRIIPLSAVFRR</sequence>
<evidence type="ECO:0000256" key="8">
    <source>
        <dbReference type="ARBA" id="ARBA00022989"/>
    </source>
</evidence>
<evidence type="ECO:0000256" key="9">
    <source>
        <dbReference type="ARBA" id="ARBA00023136"/>
    </source>
</evidence>
<protein>
    <submittedName>
        <fullName evidence="11">Electron transport complex protein RnfD</fullName>
    </submittedName>
</protein>
<keyword evidence="2" id="KW-0597">Phosphoprotein</keyword>
<keyword evidence="8 10" id="KW-1133">Transmembrane helix</keyword>
<evidence type="ECO:0000256" key="3">
    <source>
        <dbReference type="ARBA" id="ARBA00022630"/>
    </source>
</evidence>
<feature type="transmembrane region" description="Helical" evidence="10">
    <location>
        <begin position="20"/>
        <end position="37"/>
    </location>
</feature>
<feature type="transmembrane region" description="Helical" evidence="10">
    <location>
        <begin position="206"/>
        <end position="224"/>
    </location>
</feature>
<keyword evidence="4" id="KW-0288">FMN</keyword>
<evidence type="ECO:0000256" key="2">
    <source>
        <dbReference type="ARBA" id="ARBA00022553"/>
    </source>
</evidence>
<keyword evidence="6" id="KW-1278">Translocase</keyword>
<gene>
    <name evidence="11" type="ORF">J2Z35_000897</name>
</gene>
<keyword evidence="5 10" id="KW-0812">Transmembrane</keyword>
<proteinExistence type="predicted"/>
<organism evidence="11 12">
    <name type="scientific">Acetoanaerobium pronyense</name>
    <dbReference type="NCBI Taxonomy" id="1482736"/>
    <lineage>
        <taxon>Bacteria</taxon>
        <taxon>Bacillati</taxon>
        <taxon>Bacillota</taxon>
        <taxon>Clostridia</taxon>
        <taxon>Peptostreptococcales</taxon>
        <taxon>Filifactoraceae</taxon>
        <taxon>Acetoanaerobium</taxon>
    </lineage>
</organism>
<dbReference type="EMBL" id="JAGGLI010000007">
    <property type="protein sequence ID" value="MBP2027103.1"/>
    <property type="molecule type" value="Genomic_DNA"/>
</dbReference>
<keyword evidence="12" id="KW-1185">Reference proteome</keyword>
<dbReference type="PANTHER" id="PTHR30578:SF0">
    <property type="entry name" value="ION-TRANSLOCATING OXIDOREDUCTASE COMPLEX SUBUNIT D"/>
    <property type="match status" value="1"/>
</dbReference>
<feature type="transmembrane region" description="Helical" evidence="10">
    <location>
        <begin position="230"/>
        <end position="249"/>
    </location>
</feature>
<reference evidence="11 12" key="1">
    <citation type="submission" date="2021-03" db="EMBL/GenBank/DDBJ databases">
        <title>Genomic Encyclopedia of Type Strains, Phase IV (KMG-IV): sequencing the most valuable type-strain genomes for metagenomic binning, comparative biology and taxonomic classification.</title>
        <authorList>
            <person name="Goeker M."/>
        </authorList>
    </citation>
    <scope>NUCLEOTIDE SEQUENCE [LARGE SCALE GENOMIC DNA]</scope>
    <source>
        <strain evidence="11 12">DSM 27512</strain>
    </source>
</reference>
<keyword evidence="9 10" id="KW-0472">Membrane</keyword>
<evidence type="ECO:0000256" key="5">
    <source>
        <dbReference type="ARBA" id="ARBA00022692"/>
    </source>
</evidence>
<feature type="transmembrane region" description="Helical" evidence="10">
    <location>
        <begin position="43"/>
        <end position="61"/>
    </location>
</feature>
<feature type="transmembrane region" description="Helical" evidence="10">
    <location>
        <begin position="261"/>
        <end position="279"/>
    </location>
</feature>
<dbReference type="NCBIfam" id="TIGR01946">
    <property type="entry name" value="rnfD"/>
    <property type="match status" value="1"/>
</dbReference>
<feature type="transmembrane region" description="Helical" evidence="10">
    <location>
        <begin position="81"/>
        <end position="107"/>
    </location>
</feature>
<dbReference type="RefSeq" id="WP_209659820.1">
    <property type="nucleotide sequence ID" value="NZ_JAGGLI010000007.1"/>
</dbReference>
<dbReference type="InterPro" id="IPR004338">
    <property type="entry name" value="NqrB/RnfD"/>
</dbReference>
<comment type="caution">
    <text evidence="11">The sequence shown here is derived from an EMBL/GenBank/DDBJ whole genome shotgun (WGS) entry which is preliminary data.</text>
</comment>
<dbReference type="Proteomes" id="UP001314903">
    <property type="component" value="Unassembled WGS sequence"/>
</dbReference>
<keyword evidence="7" id="KW-0249">Electron transport</keyword>
<accession>A0ABS4KH41</accession>
<evidence type="ECO:0000313" key="11">
    <source>
        <dbReference type="EMBL" id="MBP2027103.1"/>
    </source>
</evidence>
<dbReference type="PANTHER" id="PTHR30578">
    <property type="entry name" value="ELECTRON TRANSPORT COMPLEX PROTEIN RNFD"/>
    <property type="match status" value="1"/>
</dbReference>
<dbReference type="Pfam" id="PF03116">
    <property type="entry name" value="NQR2_RnfD_RnfE"/>
    <property type="match status" value="1"/>
</dbReference>
<keyword evidence="3" id="KW-0285">Flavoprotein</keyword>
<name>A0ABS4KH41_9FIRM</name>
<feature type="transmembrane region" description="Helical" evidence="10">
    <location>
        <begin position="179"/>
        <end position="199"/>
    </location>
</feature>
<evidence type="ECO:0000256" key="10">
    <source>
        <dbReference type="SAM" id="Phobius"/>
    </source>
</evidence>
<dbReference type="InterPro" id="IPR011303">
    <property type="entry name" value="RnfD_bac"/>
</dbReference>
<evidence type="ECO:0000313" key="12">
    <source>
        <dbReference type="Proteomes" id="UP001314903"/>
    </source>
</evidence>
<evidence type="ECO:0000256" key="4">
    <source>
        <dbReference type="ARBA" id="ARBA00022643"/>
    </source>
</evidence>
<evidence type="ECO:0000256" key="6">
    <source>
        <dbReference type="ARBA" id="ARBA00022967"/>
    </source>
</evidence>
<evidence type="ECO:0000256" key="7">
    <source>
        <dbReference type="ARBA" id="ARBA00022982"/>
    </source>
</evidence>